<dbReference type="CDD" id="cd04301">
    <property type="entry name" value="NAT_SF"/>
    <property type="match status" value="1"/>
</dbReference>
<evidence type="ECO:0000259" key="3">
    <source>
        <dbReference type="PROSITE" id="PS51186"/>
    </source>
</evidence>
<evidence type="ECO:0000313" key="4">
    <source>
        <dbReference type="EMBL" id="KAA6432166.1"/>
    </source>
</evidence>
<evidence type="ECO:0000256" key="2">
    <source>
        <dbReference type="ARBA" id="ARBA00023315"/>
    </source>
</evidence>
<evidence type="ECO:0000256" key="1">
    <source>
        <dbReference type="ARBA" id="ARBA00022679"/>
    </source>
</evidence>
<name>A0A5M8QBH2_9MICO</name>
<comment type="caution">
    <text evidence="4">The sequence shown here is derived from an EMBL/GenBank/DDBJ whole genome shotgun (WGS) entry which is preliminary data.</text>
</comment>
<keyword evidence="1 4" id="KW-0808">Transferase</keyword>
<accession>A0A5M8QBH2</accession>
<evidence type="ECO:0000313" key="5">
    <source>
        <dbReference type="Proteomes" id="UP000323221"/>
    </source>
</evidence>
<dbReference type="Pfam" id="PF00583">
    <property type="entry name" value="Acetyltransf_1"/>
    <property type="match status" value="1"/>
</dbReference>
<dbReference type="PROSITE" id="PS51186">
    <property type="entry name" value="GNAT"/>
    <property type="match status" value="1"/>
</dbReference>
<proteinExistence type="predicted"/>
<reference evidence="4 5" key="1">
    <citation type="submission" date="2019-08" db="EMBL/GenBank/DDBJ databases">
        <title>Agrococcus lahaulensis sp. nov., isolated from a cold desert of the Indian Himalayas.</title>
        <authorList>
            <person name="Qu J.H."/>
        </authorList>
    </citation>
    <scope>NUCLEOTIDE SEQUENCE [LARGE SCALE GENOMIC DNA]</scope>
    <source>
        <strain evidence="4 5">NS18</strain>
    </source>
</reference>
<dbReference type="EMBL" id="VOIR01000015">
    <property type="protein sequence ID" value="KAA6432166.1"/>
    <property type="molecule type" value="Genomic_DNA"/>
</dbReference>
<dbReference type="Gene3D" id="3.40.630.30">
    <property type="match status" value="1"/>
</dbReference>
<dbReference type="InterPro" id="IPR000182">
    <property type="entry name" value="GNAT_dom"/>
</dbReference>
<dbReference type="PANTHER" id="PTHR43877">
    <property type="entry name" value="AMINOALKYLPHOSPHONATE N-ACETYLTRANSFERASE-RELATED-RELATED"/>
    <property type="match status" value="1"/>
</dbReference>
<keyword evidence="2" id="KW-0012">Acyltransferase</keyword>
<keyword evidence="5" id="KW-1185">Reference proteome</keyword>
<dbReference type="Proteomes" id="UP000323221">
    <property type="component" value="Unassembled WGS sequence"/>
</dbReference>
<protein>
    <submittedName>
        <fullName evidence="4">GNAT family N-acetyltransferase</fullName>
    </submittedName>
</protein>
<dbReference type="InterPro" id="IPR016181">
    <property type="entry name" value="Acyl_CoA_acyltransferase"/>
</dbReference>
<feature type="domain" description="N-acetyltransferase" evidence="3">
    <location>
        <begin position="3"/>
        <end position="153"/>
    </location>
</feature>
<gene>
    <name evidence="4" type="ORF">FQ330_10350</name>
</gene>
<sequence length="154" mass="16367">MTVEVRRATAADASRLAASEPPGAAVAASHLRRQEAGEVLFLVALEVGEPLGSGVLVLGDVPELRHLFVDEVARGRGIGASLIGAAEREAAAMGATLVELGVGVDNPRAAALYRRLGYVETGERSTTTYEYVDRDGVRRTATETDVHMRKRLRG</sequence>
<dbReference type="SUPFAM" id="SSF55729">
    <property type="entry name" value="Acyl-CoA N-acyltransferases (Nat)"/>
    <property type="match status" value="1"/>
</dbReference>
<organism evidence="4 5">
    <name type="scientific">Agrococcus sediminis</name>
    <dbReference type="NCBI Taxonomy" id="2599924"/>
    <lineage>
        <taxon>Bacteria</taxon>
        <taxon>Bacillati</taxon>
        <taxon>Actinomycetota</taxon>
        <taxon>Actinomycetes</taxon>
        <taxon>Micrococcales</taxon>
        <taxon>Microbacteriaceae</taxon>
        <taxon>Agrococcus</taxon>
    </lineage>
</organism>
<dbReference type="AlphaFoldDB" id="A0A5M8QBH2"/>
<dbReference type="InterPro" id="IPR050832">
    <property type="entry name" value="Bact_Acetyltransf"/>
</dbReference>
<dbReference type="RefSeq" id="WP_146357325.1">
    <property type="nucleotide sequence ID" value="NZ_VOIR01000015.1"/>
</dbReference>
<dbReference type="GO" id="GO:0016747">
    <property type="term" value="F:acyltransferase activity, transferring groups other than amino-acyl groups"/>
    <property type="evidence" value="ECO:0007669"/>
    <property type="project" value="InterPro"/>
</dbReference>
<dbReference type="PANTHER" id="PTHR43877:SF2">
    <property type="entry name" value="AMINOALKYLPHOSPHONATE N-ACETYLTRANSFERASE-RELATED"/>
    <property type="match status" value="1"/>
</dbReference>
<dbReference type="OrthoDB" id="9799092at2"/>